<name>A0AAE1XNE6_9LAMI</name>
<dbReference type="Proteomes" id="UP001293254">
    <property type="component" value="Unassembled WGS sequence"/>
</dbReference>
<accession>A0AAE1XNE6</accession>
<proteinExistence type="predicted"/>
<evidence type="ECO:0000256" key="1">
    <source>
        <dbReference type="SAM" id="MobiDB-lite"/>
    </source>
</evidence>
<evidence type="ECO:0000313" key="3">
    <source>
        <dbReference type="Proteomes" id="UP001293254"/>
    </source>
</evidence>
<sequence>MALMPILRPSWLASVGVPDYDGHGREVRVYLDAVRDPKTIAEIEGEGKEEPVHKEEEGRDDEEDDWVDWGRENEDMIENAEWVADSEDDLYDGEDNVDYAEDDECFDANIDKDA</sequence>
<protein>
    <submittedName>
        <fullName evidence="2">Uncharacterized protein</fullName>
    </submittedName>
</protein>
<feature type="compositionally biased region" description="Basic and acidic residues" evidence="1">
    <location>
        <begin position="40"/>
        <end position="57"/>
    </location>
</feature>
<keyword evidence="3" id="KW-1185">Reference proteome</keyword>
<organism evidence="2 3">
    <name type="scientific">Sesamum alatum</name>
    <dbReference type="NCBI Taxonomy" id="300844"/>
    <lineage>
        <taxon>Eukaryota</taxon>
        <taxon>Viridiplantae</taxon>
        <taxon>Streptophyta</taxon>
        <taxon>Embryophyta</taxon>
        <taxon>Tracheophyta</taxon>
        <taxon>Spermatophyta</taxon>
        <taxon>Magnoliopsida</taxon>
        <taxon>eudicotyledons</taxon>
        <taxon>Gunneridae</taxon>
        <taxon>Pentapetalae</taxon>
        <taxon>asterids</taxon>
        <taxon>lamiids</taxon>
        <taxon>Lamiales</taxon>
        <taxon>Pedaliaceae</taxon>
        <taxon>Sesamum</taxon>
    </lineage>
</organism>
<comment type="caution">
    <text evidence="2">The sequence shown here is derived from an EMBL/GenBank/DDBJ whole genome shotgun (WGS) entry which is preliminary data.</text>
</comment>
<dbReference type="EMBL" id="JACGWO010000011">
    <property type="protein sequence ID" value="KAK4415102.1"/>
    <property type="molecule type" value="Genomic_DNA"/>
</dbReference>
<evidence type="ECO:0000313" key="2">
    <source>
        <dbReference type="EMBL" id="KAK4415102.1"/>
    </source>
</evidence>
<feature type="region of interest" description="Disordered" evidence="1">
    <location>
        <begin position="40"/>
        <end position="66"/>
    </location>
</feature>
<reference evidence="2" key="1">
    <citation type="submission" date="2020-06" db="EMBL/GenBank/DDBJ databases">
        <authorList>
            <person name="Li T."/>
            <person name="Hu X."/>
            <person name="Zhang T."/>
            <person name="Song X."/>
            <person name="Zhang H."/>
            <person name="Dai N."/>
            <person name="Sheng W."/>
            <person name="Hou X."/>
            <person name="Wei L."/>
        </authorList>
    </citation>
    <scope>NUCLEOTIDE SEQUENCE</scope>
    <source>
        <strain evidence="2">3651</strain>
        <tissue evidence="2">Leaf</tissue>
    </source>
</reference>
<dbReference type="AlphaFoldDB" id="A0AAE1XNE6"/>
<reference evidence="2" key="2">
    <citation type="journal article" date="2024" name="Plant">
        <title>Genomic evolution and insights into agronomic trait innovations of Sesamum species.</title>
        <authorList>
            <person name="Miao H."/>
            <person name="Wang L."/>
            <person name="Qu L."/>
            <person name="Liu H."/>
            <person name="Sun Y."/>
            <person name="Le M."/>
            <person name="Wang Q."/>
            <person name="Wei S."/>
            <person name="Zheng Y."/>
            <person name="Lin W."/>
            <person name="Duan Y."/>
            <person name="Cao H."/>
            <person name="Xiong S."/>
            <person name="Wang X."/>
            <person name="Wei L."/>
            <person name="Li C."/>
            <person name="Ma Q."/>
            <person name="Ju M."/>
            <person name="Zhao R."/>
            <person name="Li G."/>
            <person name="Mu C."/>
            <person name="Tian Q."/>
            <person name="Mei H."/>
            <person name="Zhang T."/>
            <person name="Gao T."/>
            <person name="Zhang H."/>
        </authorList>
    </citation>
    <scope>NUCLEOTIDE SEQUENCE</scope>
    <source>
        <strain evidence="2">3651</strain>
    </source>
</reference>
<gene>
    <name evidence="2" type="ORF">Salat_2617400</name>
</gene>